<reference evidence="3" key="1">
    <citation type="submission" date="2016-11" db="EMBL/GenBank/DDBJ databases">
        <authorList>
            <person name="Varghese N."/>
            <person name="Submissions S."/>
        </authorList>
    </citation>
    <scope>NUCLEOTIDE SEQUENCE [LARGE SCALE GENOMIC DNA]</scope>
    <source>
        <strain evidence="3">DSM 17963</strain>
    </source>
</reference>
<gene>
    <name evidence="2" type="ORF">SAMN05443663_106252</name>
</gene>
<dbReference type="AlphaFoldDB" id="A0A1M5RLX5"/>
<feature type="domain" description="Putative tail fiber protein gp53-like C-terminal" evidence="1">
    <location>
        <begin position="310"/>
        <end position="383"/>
    </location>
</feature>
<protein>
    <recommendedName>
        <fullName evidence="1">Putative tail fiber protein gp53-like C-terminal domain-containing protein</fullName>
    </recommendedName>
</protein>
<name>A0A1M5RLX5_9FLAO</name>
<dbReference type="Gene3D" id="2.60.40.3940">
    <property type="match status" value="1"/>
</dbReference>
<dbReference type="InterPro" id="IPR054075">
    <property type="entry name" value="Gp53-like_C"/>
</dbReference>
<sequence length="383" mass="42940">MATSRINIGSKFQNGDIPSQNDFVEIFDSFVHRDEDKADFQMVETGTSNEHYITPALLRSVFQNSGIISGNCYFPYKEYRDDFTGSSIELENSPVENSLKIFKNGQLLAENEDYILNYNTAEISFPEGIDDRNIEIDYWYQNLNPELENSDSMYGKSSIPFKESFSADEFSSDTITLQNKPLKYSLKIYKNGQLLREDKDYSIVDGTNVITFSEVISNRNIEVDYWFASSISIIDQKLNSKYVDLTTDQTIGGNKNFTDSVESQSFIKTGGTSNQYLMADGSVSTSTASDYDAGHSPYVNASPLISGYQKFSNGLILQWAYLTSGSTNYSFPVTWPNKACSVVVSTYRSDSGNKGFNHVFNVTNTSYNAIIDGSNGYMFAIGY</sequence>
<dbReference type="Pfam" id="PF21882">
    <property type="entry name" value="Gp53-like_C"/>
    <property type="match status" value="1"/>
</dbReference>
<dbReference type="STRING" id="370979.SAMN05443663_106252"/>
<evidence type="ECO:0000259" key="1">
    <source>
        <dbReference type="Pfam" id="PF21882"/>
    </source>
</evidence>
<keyword evidence="3" id="KW-1185">Reference proteome</keyword>
<dbReference type="RefSeq" id="WP_073416952.1">
    <property type="nucleotide sequence ID" value="NZ_FQWC01000006.1"/>
</dbReference>
<dbReference type="Proteomes" id="UP000184071">
    <property type="component" value="Unassembled WGS sequence"/>
</dbReference>
<proteinExistence type="predicted"/>
<evidence type="ECO:0000313" key="2">
    <source>
        <dbReference type="EMBL" id="SHH27225.1"/>
    </source>
</evidence>
<dbReference type="OrthoDB" id="1299826at2"/>
<organism evidence="2 3">
    <name type="scientific">Flavobacterium defluvii</name>
    <dbReference type="NCBI Taxonomy" id="370979"/>
    <lineage>
        <taxon>Bacteria</taxon>
        <taxon>Pseudomonadati</taxon>
        <taxon>Bacteroidota</taxon>
        <taxon>Flavobacteriia</taxon>
        <taxon>Flavobacteriales</taxon>
        <taxon>Flavobacteriaceae</taxon>
        <taxon>Flavobacterium</taxon>
    </lineage>
</organism>
<dbReference type="EMBL" id="FQWC01000006">
    <property type="protein sequence ID" value="SHH27225.1"/>
    <property type="molecule type" value="Genomic_DNA"/>
</dbReference>
<accession>A0A1M5RLX5</accession>
<evidence type="ECO:0000313" key="3">
    <source>
        <dbReference type="Proteomes" id="UP000184071"/>
    </source>
</evidence>